<evidence type="ECO:0000256" key="2">
    <source>
        <dbReference type="ARBA" id="ARBA00022679"/>
    </source>
</evidence>
<evidence type="ECO:0000256" key="4">
    <source>
        <dbReference type="ARBA" id="ARBA00022722"/>
    </source>
</evidence>
<dbReference type="FunFam" id="3.10.20.370:FF:000001">
    <property type="entry name" value="Retrovirus-related Pol polyprotein from transposon 17.6-like protein"/>
    <property type="match status" value="1"/>
</dbReference>
<dbReference type="InterPro" id="IPR041373">
    <property type="entry name" value="RT_RNaseH"/>
</dbReference>
<dbReference type="SUPFAM" id="SSF53098">
    <property type="entry name" value="Ribonuclease H-like"/>
    <property type="match status" value="1"/>
</dbReference>
<dbReference type="InterPro" id="IPR021109">
    <property type="entry name" value="Peptidase_aspartic_dom_sf"/>
</dbReference>
<organism evidence="9 10">
    <name type="scientific">Cuscuta europaea</name>
    <name type="common">European dodder</name>
    <dbReference type="NCBI Taxonomy" id="41803"/>
    <lineage>
        <taxon>Eukaryota</taxon>
        <taxon>Viridiplantae</taxon>
        <taxon>Streptophyta</taxon>
        <taxon>Embryophyta</taxon>
        <taxon>Tracheophyta</taxon>
        <taxon>Spermatophyta</taxon>
        <taxon>Magnoliopsida</taxon>
        <taxon>eudicotyledons</taxon>
        <taxon>Gunneridae</taxon>
        <taxon>Pentapetalae</taxon>
        <taxon>asterids</taxon>
        <taxon>lamiids</taxon>
        <taxon>Solanales</taxon>
        <taxon>Convolvulaceae</taxon>
        <taxon>Cuscuteae</taxon>
        <taxon>Cuscuta</taxon>
        <taxon>Cuscuta subgen. Cuscuta</taxon>
    </lineage>
</organism>
<dbReference type="InterPro" id="IPR043128">
    <property type="entry name" value="Rev_trsase/Diguanyl_cyclase"/>
</dbReference>
<dbReference type="Pfam" id="PF00078">
    <property type="entry name" value="RVT_1"/>
    <property type="match status" value="1"/>
</dbReference>
<keyword evidence="10" id="KW-1185">Reference proteome</keyword>
<name>A0A9P1EJ17_CUSEU</name>
<dbReference type="InterPro" id="IPR036397">
    <property type="entry name" value="RNaseH_sf"/>
</dbReference>
<accession>A0A9P1EJ17</accession>
<dbReference type="Pfam" id="PF00665">
    <property type="entry name" value="rve"/>
    <property type="match status" value="1"/>
</dbReference>
<dbReference type="Gene3D" id="3.30.70.270">
    <property type="match status" value="2"/>
</dbReference>
<dbReference type="GO" id="GO:0003676">
    <property type="term" value="F:nucleic acid binding"/>
    <property type="evidence" value="ECO:0007669"/>
    <property type="project" value="InterPro"/>
</dbReference>
<dbReference type="Pfam" id="PF17917">
    <property type="entry name" value="RT_RNaseH"/>
    <property type="match status" value="1"/>
</dbReference>
<dbReference type="InterPro" id="IPR050951">
    <property type="entry name" value="Retrovirus_Pol_polyprotein"/>
</dbReference>
<dbReference type="CDD" id="cd01647">
    <property type="entry name" value="RT_LTR"/>
    <property type="match status" value="1"/>
</dbReference>
<dbReference type="Gene3D" id="2.40.70.10">
    <property type="entry name" value="Acid Proteases"/>
    <property type="match status" value="1"/>
</dbReference>
<dbReference type="InterPro" id="IPR012337">
    <property type="entry name" value="RNaseH-like_sf"/>
</dbReference>
<gene>
    <name evidence="9" type="ORF">CEURO_LOCUS18940</name>
</gene>
<dbReference type="InterPro" id="IPR041588">
    <property type="entry name" value="Integrase_H2C2"/>
</dbReference>
<evidence type="ECO:0000259" key="8">
    <source>
        <dbReference type="PROSITE" id="PS50994"/>
    </source>
</evidence>
<dbReference type="EMBL" id="CAMAPE010000053">
    <property type="protein sequence ID" value="CAH9110594.1"/>
    <property type="molecule type" value="Genomic_DNA"/>
</dbReference>
<proteinExistence type="predicted"/>
<dbReference type="Gene3D" id="3.10.10.10">
    <property type="entry name" value="HIV Type 1 Reverse Transcriptase, subunit A, domain 1"/>
    <property type="match status" value="1"/>
</dbReference>
<feature type="domain" description="Integrase catalytic" evidence="8">
    <location>
        <begin position="990"/>
        <end position="1099"/>
    </location>
</feature>
<dbReference type="SUPFAM" id="SSF56672">
    <property type="entry name" value="DNA/RNA polymerases"/>
    <property type="match status" value="1"/>
</dbReference>
<keyword evidence="3" id="KW-0548">Nucleotidyltransferase</keyword>
<dbReference type="GO" id="GO:0003964">
    <property type="term" value="F:RNA-directed DNA polymerase activity"/>
    <property type="evidence" value="ECO:0007669"/>
    <property type="project" value="UniProtKB-KW"/>
</dbReference>
<dbReference type="OrthoDB" id="6239317at2759"/>
<dbReference type="GO" id="GO:0016787">
    <property type="term" value="F:hydrolase activity"/>
    <property type="evidence" value="ECO:0007669"/>
    <property type="project" value="UniProtKB-KW"/>
</dbReference>
<sequence>MADDPVCKLKNDKEANSFVPANVLFPPFPSRLAKKHKESLEKDIWDTFWKVEVNIPLIDAIKQVPRYAKFLKELCTNKRKIRGDERVSLNENVSAVLQRKLPVKCKDKGSFSIPVPIGSKRFERAMCDLGASINVMPYSVYTTLNIGPLNETGVIIQLADRSNVYPEGLVEDVLVRVGDLVFPTDFFVLKMEENELDLTPIPLLLGRPFLRTARTQIDVFKGILTMEFDGNIVCFDIFEAMRFPSDVHAVFSVDVLDVISEQVMELEAADSLSLVLRNSFNNQTYNSLELAPKEEIQETIAALEALPMKSGKFNLSYIDLPVPTTKLLPSTVQPPEVELKPLPSQLKYAFLGSNDTLPVIISSELTPTQEDKLIRVLREYKEAIGWSIADIKGISPAICMHRILLEDGAKPVRQPQRRLNPPMMDVVKKEVMKLLEVGIIYSISDSEWMSPTQVVPKKSGVTVVKNKDDELIAQRIQNSWRVCIDYRKLNEVTRKDHFPLPFMDQMLERLAGHEYYCFLDGYSGYFQIVIAPEDQGKTTFTCSFGTFAYRRMAFGLCNAPATFQRCVMSIFQDYVEEIIEVFMDDFSVYGDCFDSCLHNLSLILKRCVETNLVLNSEKCHFMVKQGIVLGHIVSSRGLEVDKAKIDVIQNLTYPSSVKEIRSFLGHAGFYRRFIKDFSQIASPLCHLLQKDVEFQFDDACKEAFDNLKTALTTAPIVQSPRWDLPFEVMCDASNNAVGAVLGQRVDKCVHVIYYASRTLNSAQRNYTTTEKELLAIVFALDKFRCYLLGAKVIVYSDHAALRYLLAKKEAKPRLIRWILLLQEFDLEIKDKKGAENSVADHLSRLEVEGDVGPIGDFFPHESFLLIDTELPWYADLVNYLVSRQLPSDLSKHQKEKLKSDARFYLWDEPYLWRFCSDQIIRRCIPQKEQPPILEFCHSQACGGHFGPKRTARKILDCGFYWPSIFRDAYFFCKSCDKCQRMGNLSRKNEMPLYPIIVVEIFDVWGIDFMGPFPNSFVNFYILLACDYVSKWVEAKATRTDDAKVVADFVQNNIFCRFGIPRALISDKGTHFCNRVIGALVKKYGVTHKISTAYHPQSNG</sequence>
<dbReference type="PROSITE" id="PS50994">
    <property type="entry name" value="INTEGRASE"/>
    <property type="match status" value="1"/>
</dbReference>
<evidence type="ECO:0000256" key="3">
    <source>
        <dbReference type="ARBA" id="ARBA00022695"/>
    </source>
</evidence>
<evidence type="ECO:0000256" key="7">
    <source>
        <dbReference type="ARBA" id="ARBA00022918"/>
    </source>
</evidence>
<dbReference type="InterPro" id="IPR000477">
    <property type="entry name" value="RT_dom"/>
</dbReference>
<keyword evidence="2" id="KW-0808">Transferase</keyword>
<dbReference type="Pfam" id="PF17921">
    <property type="entry name" value="Integrase_H2C2"/>
    <property type="match status" value="1"/>
</dbReference>
<dbReference type="CDD" id="cd00303">
    <property type="entry name" value="retropepsin_like"/>
    <property type="match status" value="1"/>
</dbReference>
<dbReference type="EC" id="2.7.7.49" evidence="1"/>
<dbReference type="GO" id="GO:0015074">
    <property type="term" value="P:DNA integration"/>
    <property type="evidence" value="ECO:0007669"/>
    <property type="project" value="InterPro"/>
</dbReference>
<keyword evidence="7" id="KW-0695">RNA-directed DNA polymerase</keyword>
<reference evidence="9" key="1">
    <citation type="submission" date="2022-07" db="EMBL/GenBank/DDBJ databases">
        <authorList>
            <person name="Macas J."/>
            <person name="Novak P."/>
            <person name="Neumann P."/>
        </authorList>
    </citation>
    <scope>NUCLEOTIDE SEQUENCE</scope>
</reference>
<dbReference type="FunFam" id="3.30.70.270:FF:000020">
    <property type="entry name" value="Transposon Tf2-6 polyprotein-like Protein"/>
    <property type="match status" value="1"/>
</dbReference>
<dbReference type="AlphaFoldDB" id="A0A9P1EJ17"/>
<dbReference type="PANTHER" id="PTHR37984">
    <property type="entry name" value="PROTEIN CBG26694"/>
    <property type="match status" value="1"/>
</dbReference>
<dbReference type="InterPro" id="IPR001584">
    <property type="entry name" value="Integrase_cat-core"/>
</dbReference>
<keyword evidence="4" id="KW-0540">Nuclease</keyword>
<keyword evidence="5" id="KW-0255">Endonuclease</keyword>
<evidence type="ECO:0000313" key="9">
    <source>
        <dbReference type="EMBL" id="CAH9110594.1"/>
    </source>
</evidence>
<dbReference type="Gene3D" id="3.30.420.10">
    <property type="entry name" value="Ribonuclease H-like superfamily/Ribonuclease H"/>
    <property type="match status" value="1"/>
</dbReference>
<dbReference type="Gene3D" id="1.10.340.70">
    <property type="match status" value="1"/>
</dbReference>
<dbReference type="CDD" id="cd09274">
    <property type="entry name" value="RNase_HI_RT_Ty3"/>
    <property type="match status" value="1"/>
</dbReference>
<evidence type="ECO:0000256" key="1">
    <source>
        <dbReference type="ARBA" id="ARBA00012493"/>
    </source>
</evidence>
<evidence type="ECO:0000313" key="10">
    <source>
        <dbReference type="Proteomes" id="UP001152484"/>
    </source>
</evidence>
<keyword evidence="6" id="KW-0378">Hydrolase</keyword>
<protein>
    <recommendedName>
        <fullName evidence="1">RNA-directed DNA polymerase</fullName>
        <ecNumber evidence="1">2.7.7.49</ecNumber>
    </recommendedName>
</protein>
<dbReference type="PANTHER" id="PTHR37984:SF5">
    <property type="entry name" value="PROTEIN NYNRIN-LIKE"/>
    <property type="match status" value="1"/>
</dbReference>
<evidence type="ECO:0000256" key="5">
    <source>
        <dbReference type="ARBA" id="ARBA00022759"/>
    </source>
</evidence>
<evidence type="ECO:0000256" key="6">
    <source>
        <dbReference type="ARBA" id="ARBA00022801"/>
    </source>
</evidence>
<comment type="caution">
    <text evidence="9">The sequence shown here is derived from an EMBL/GenBank/DDBJ whole genome shotgun (WGS) entry which is preliminary data.</text>
</comment>
<dbReference type="InterPro" id="IPR043502">
    <property type="entry name" value="DNA/RNA_pol_sf"/>
</dbReference>
<dbReference type="GO" id="GO:0004519">
    <property type="term" value="F:endonuclease activity"/>
    <property type="evidence" value="ECO:0007669"/>
    <property type="project" value="UniProtKB-KW"/>
</dbReference>
<dbReference type="Proteomes" id="UP001152484">
    <property type="component" value="Unassembled WGS sequence"/>
</dbReference>